<proteinExistence type="predicted"/>
<protein>
    <submittedName>
        <fullName evidence="2">Uncharacterized protein</fullName>
    </submittedName>
</protein>
<name>A0A2A4IXU8_HELVI</name>
<organism evidence="2">
    <name type="scientific">Heliothis virescens</name>
    <name type="common">Tobacco budworm moth</name>
    <dbReference type="NCBI Taxonomy" id="7102"/>
    <lineage>
        <taxon>Eukaryota</taxon>
        <taxon>Metazoa</taxon>
        <taxon>Ecdysozoa</taxon>
        <taxon>Arthropoda</taxon>
        <taxon>Hexapoda</taxon>
        <taxon>Insecta</taxon>
        <taxon>Pterygota</taxon>
        <taxon>Neoptera</taxon>
        <taxon>Endopterygota</taxon>
        <taxon>Lepidoptera</taxon>
        <taxon>Glossata</taxon>
        <taxon>Ditrysia</taxon>
        <taxon>Noctuoidea</taxon>
        <taxon>Noctuidae</taxon>
        <taxon>Heliothinae</taxon>
        <taxon>Heliothis</taxon>
    </lineage>
</organism>
<accession>A0A2A4IXU8</accession>
<dbReference type="EMBL" id="NWSH01004670">
    <property type="protein sequence ID" value="PCG64787.1"/>
    <property type="molecule type" value="Genomic_DNA"/>
</dbReference>
<feature type="chain" id="PRO_5012833617" evidence="1">
    <location>
        <begin position="17"/>
        <end position="184"/>
    </location>
</feature>
<reference evidence="2" key="1">
    <citation type="submission" date="2017-09" db="EMBL/GenBank/DDBJ databases">
        <title>Contemporary evolution of a Lepidopteran species, Heliothis virescens, in response to modern agricultural practices.</title>
        <authorList>
            <person name="Fritz M.L."/>
            <person name="Deyonke A.M."/>
            <person name="Papanicolaou A."/>
            <person name="Micinski S."/>
            <person name="Westbrook J."/>
            <person name="Gould F."/>
        </authorList>
    </citation>
    <scope>NUCLEOTIDE SEQUENCE [LARGE SCALE GENOMIC DNA]</scope>
    <source>
        <strain evidence="2">HvINT-</strain>
        <tissue evidence="2">Whole body</tissue>
    </source>
</reference>
<feature type="signal peptide" evidence="1">
    <location>
        <begin position="1"/>
        <end position="16"/>
    </location>
</feature>
<evidence type="ECO:0000256" key="1">
    <source>
        <dbReference type="SAM" id="SignalP"/>
    </source>
</evidence>
<keyword evidence="1" id="KW-0732">Signal</keyword>
<gene>
    <name evidence="2" type="ORF">B5V51_10106</name>
</gene>
<comment type="caution">
    <text evidence="2">The sequence shown here is derived from an EMBL/GenBank/DDBJ whole genome shotgun (WGS) entry which is preliminary data.</text>
</comment>
<dbReference type="AlphaFoldDB" id="A0A2A4IXU8"/>
<sequence length="184" mass="18831">MKFFIAFAALVAVAVASPLSKPVNAELAELEAIIAAINSPSTDPATAELLEQQLFDIINAVNPIAVGPAIIPEPEIQPEPVDISPVIIAPQPDGGAVTNPIVPSPVVIGEIPAGSPAPLVQIIVNIKNANTPVGPAIVPTPVDVVETPVEPVDVVEIAPVPVEPVIIETPVVPEGAVILPEELN</sequence>
<evidence type="ECO:0000313" key="2">
    <source>
        <dbReference type="EMBL" id="PCG64787.1"/>
    </source>
</evidence>